<evidence type="ECO:0000259" key="7">
    <source>
        <dbReference type="PROSITE" id="PS50950"/>
    </source>
</evidence>
<keyword evidence="1" id="KW-0479">Metal-binding</keyword>
<comment type="caution">
    <text evidence="8">The sequence shown here is derived from an EMBL/GenBank/DDBJ whole genome shotgun (WGS) entry which is preliminary data.</text>
</comment>
<evidence type="ECO:0000256" key="6">
    <source>
        <dbReference type="SAM" id="MobiDB-lite"/>
    </source>
</evidence>
<proteinExistence type="predicted"/>
<evidence type="ECO:0000256" key="1">
    <source>
        <dbReference type="ARBA" id="ARBA00022723"/>
    </source>
</evidence>
<dbReference type="PANTHER" id="PTHR46600">
    <property type="entry name" value="THAP DOMAIN-CONTAINING"/>
    <property type="match status" value="1"/>
</dbReference>
<evidence type="ECO:0000256" key="3">
    <source>
        <dbReference type="ARBA" id="ARBA00022833"/>
    </source>
</evidence>
<keyword evidence="2 5" id="KW-0863">Zinc-finger</keyword>
<dbReference type="PANTHER" id="PTHR46600:SF11">
    <property type="entry name" value="THAP DOMAIN-CONTAINING PROTEIN 10"/>
    <property type="match status" value="1"/>
</dbReference>
<dbReference type="SMART" id="SM00980">
    <property type="entry name" value="THAP"/>
    <property type="match status" value="1"/>
</dbReference>
<evidence type="ECO:0000256" key="4">
    <source>
        <dbReference type="ARBA" id="ARBA00023125"/>
    </source>
</evidence>
<dbReference type="InterPro" id="IPR026516">
    <property type="entry name" value="THAP1/10"/>
</dbReference>
<dbReference type="PROSITE" id="PS50950">
    <property type="entry name" value="ZF_THAP"/>
    <property type="match status" value="1"/>
</dbReference>
<protein>
    <recommendedName>
        <fullName evidence="7">THAP-type domain-containing protein</fullName>
    </recommendedName>
</protein>
<evidence type="ECO:0000313" key="9">
    <source>
        <dbReference type="Proteomes" id="UP001162164"/>
    </source>
</evidence>
<gene>
    <name evidence="8" type="ORF">NQ317_008084</name>
</gene>
<accession>A0ABQ9IV28</accession>
<dbReference type="SMART" id="SM00692">
    <property type="entry name" value="DM3"/>
    <property type="match status" value="1"/>
</dbReference>
<sequence>MPRCIVKDCIYNKSANCKRDKDSIHLFRFPKNHERQEVWRVALNLQIEDVFIMSTVCHLHFDEELFDYEKSPFRLHLKQDAVPSLGARDMGQLNIISSPEPSTSSDVFFTDYHVPPSNSSGFHEENVIPELSPRPFTSLGFVENKTAPSSPLRTSSLDNTPENED</sequence>
<name>A0ABQ9IV28_9CUCU</name>
<dbReference type="EMBL" id="JAPWTJ010002365">
    <property type="protein sequence ID" value="KAJ8966456.1"/>
    <property type="molecule type" value="Genomic_DNA"/>
</dbReference>
<dbReference type="SUPFAM" id="SSF57716">
    <property type="entry name" value="Glucocorticoid receptor-like (DNA-binding domain)"/>
    <property type="match status" value="1"/>
</dbReference>
<evidence type="ECO:0000256" key="5">
    <source>
        <dbReference type="PROSITE-ProRule" id="PRU00309"/>
    </source>
</evidence>
<reference evidence="8" key="1">
    <citation type="journal article" date="2023" name="Insect Mol. Biol.">
        <title>Genome sequencing provides insights into the evolution of gene families encoding plant cell wall-degrading enzymes in longhorned beetles.</title>
        <authorList>
            <person name="Shin N.R."/>
            <person name="Okamura Y."/>
            <person name="Kirsch R."/>
            <person name="Pauchet Y."/>
        </authorList>
    </citation>
    <scope>NUCLEOTIDE SEQUENCE</scope>
    <source>
        <strain evidence="8">MMC_N1</strain>
    </source>
</reference>
<feature type="domain" description="THAP-type" evidence="7">
    <location>
        <begin position="1"/>
        <end position="86"/>
    </location>
</feature>
<dbReference type="Pfam" id="PF05485">
    <property type="entry name" value="THAP"/>
    <property type="match status" value="1"/>
</dbReference>
<feature type="region of interest" description="Disordered" evidence="6">
    <location>
        <begin position="139"/>
        <end position="165"/>
    </location>
</feature>
<dbReference type="InterPro" id="IPR038441">
    <property type="entry name" value="THAP_Znf_sf"/>
</dbReference>
<feature type="compositionally biased region" description="Polar residues" evidence="6">
    <location>
        <begin position="146"/>
        <end position="165"/>
    </location>
</feature>
<organism evidence="8 9">
    <name type="scientific">Molorchus minor</name>
    <dbReference type="NCBI Taxonomy" id="1323400"/>
    <lineage>
        <taxon>Eukaryota</taxon>
        <taxon>Metazoa</taxon>
        <taxon>Ecdysozoa</taxon>
        <taxon>Arthropoda</taxon>
        <taxon>Hexapoda</taxon>
        <taxon>Insecta</taxon>
        <taxon>Pterygota</taxon>
        <taxon>Neoptera</taxon>
        <taxon>Endopterygota</taxon>
        <taxon>Coleoptera</taxon>
        <taxon>Polyphaga</taxon>
        <taxon>Cucujiformia</taxon>
        <taxon>Chrysomeloidea</taxon>
        <taxon>Cerambycidae</taxon>
        <taxon>Lamiinae</taxon>
        <taxon>Monochamini</taxon>
        <taxon>Molorchus</taxon>
    </lineage>
</organism>
<evidence type="ECO:0000313" key="8">
    <source>
        <dbReference type="EMBL" id="KAJ8966456.1"/>
    </source>
</evidence>
<evidence type="ECO:0000256" key="2">
    <source>
        <dbReference type="ARBA" id="ARBA00022771"/>
    </source>
</evidence>
<keyword evidence="9" id="KW-1185">Reference proteome</keyword>
<dbReference type="InterPro" id="IPR006612">
    <property type="entry name" value="THAP_Znf"/>
</dbReference>
<dbReference type="Proteomes" id="UP001162164">
    <property type="component" value="Unassembled WGS sequence"/>
</dbReference>
<keyword evidence="3" id="KW-0862">Zinc</keyword>
<keyword evidence="4 5" id="KW-0238">DNA-binding</keyword>
<dbReference type="Gene3D" id="6.20.210.20">
    <property type="entry name" value="THAP domain"/>
    <property type="match status" value="1"/>
</dbReference>